<dbReference type="Pfam" id="PF07686">
    <property type="entry name" value="V-set"/>
    <property type="match status" value="1"/>
</dbReference>
<evidence type="ECO:0000256" key="5">
    <source>
        <dbReference type="ARBA" id="ARBA00023136"/>
    </source>
</evidence>
<comment type="subcellular location">
    <subcellularLocation>
        <location evidence="1">Membrane</location>
        <topology evidence="1">Single-pass membrane protein</topology>
    </subcellularLocation>
</comment>
<dbReference type="GO" id="GO:0016020">
    <property type="term" value="C:membrane"/>
    <property type="evidence" value="ECO:0007669"/>
    <property type="project" value="UniProtKB-SubCell"/>
</dbReference>
<keyword evidence="10" id="KW-1185">Reference proteome</keyword>
<keyword evidence="4" id="KW-1133">Transmembrane helix</keyword>
<keyword evidence="6" id="KW-1015">Disulfide bond</keyword>
<protein>
    <recommendedName>
        <fullName evidence="8">Ig-like domain-containing protein</fullName>
    </recommendedName>
</protein>
<evidence type="ECO:0000256" key="7">
    <source>
        <dbReference type="ARBA" id="ARBA00023180"/>
    </source>
</evidence>
<evidence type="ECO:0000313" key="10">
    <source>
        <dbReference type="Proteomes" id="UP001152622"/>
    </source>
</evidence>
<dbReference type="InterPro" id="IPR003599">
    <property type="entry name" value="Ig_sub"/>
</dbReference>
<evidence type="ECO:0000256" key="3">
    <source>
        <dbReference type="ARBA" id="ARBA00022692"/>
    </source>
</evidence>
<keyword evidence="3" id="KW-0812">Transmembrane</keyword>
<keyword evidence="5" id="KW-0472">Membrane</keyword>
<evidence type="ECO:0000256" key="2">
    <source>
        <dbReference type="ARBA" id="ARBA00008215"/>
    </source>
</evidence>
<dbReference type="PANTHER" id="PTHR21462">
    <property type="entry name" value="CELL SURFACE GLYCOPROTEIN OX2 RECEPTOR PRECURSOR"/>
    <property type="match status" value="1"/>
</dbReference>
<proteinExistence type="inferred from homology"/>
<dbReference type="PANTHER" id="PTHR21462:SF2">
    <property type="entry name" value="CELL SURFACE GLYCOPROTEIN CD200 RECEPTOR 2"/>
    <property type="match status" value="1"/>
</dbReference>
<dbReference type="SMART" id="SM00409">
    <property type="entry name" value="IG"/>
    <property type="match status" value="1"/>
</dbReference>
<organism evidence="9 10">
    <name type="scientific">Synaphobranchus kaupii</name>
    <name type="common">Kaup's arrowtooth eel</name>
    <dbReference type="NCBI Taxonomy" id="118154"/>
    <lineage>
        <taxon>Eukaryota</taxon>
        <taxon>Metazoa</taxon>
        <taxon>Chordata</taxon>
        <taxon>Craniata</taxon>
        <taxon>Vertebrata</taxon>
        <taxon>Euteleostomi</taxon>
        <taxon>Actinopterygii</taxon>
        <taxon>Neopterygii</taxon>
        <taxon>Teleostei</taxon>
        <taxon>Anguilliformes</taxon>
        <taxon>Synaphobranchidae</taxon>
        <taxon>Synaphobranchus</taxon>
    </lineage>
</organism>
<accession>A0A9Q1F4F0</accession>
<dbReference type="Gene3D" id="2.60.40.10">
    <property type="entry name" value="Immunoglobulins"/>
    <property type="match status" value="1"/>
</dbReference>
<evidence type="ECO:0000256" key="4">
    <source>
        <dbReference type="ARBA" id="ARBA00022989"/>
    </source>
</evidence>
<dbReference type="InterPro" id="IPR007110">
    <property type="entry name" value="Ig-like_dom"/>
</dbReference>
<dbReference type="InterPro" id="IPR036179">
    <property type="entry name" value="Ig-like_dom_sf"/>
</dbReference>
<dbReference type="AlphaFoldDB" id="A0A9Q1F4F0"/>
<gene>
    <name evidence="9" type="ORF">SKAU_G00259340</name>
</gene>
<dbReference type="Proteomes" id="UP001152622">
    <property type="component" value="Chromosome 9"/>
</dbReference>
<dbReference type="InterPro" id="IPR013106">
    <property type="entry name" value="Ig_V-set"/>
</dbReference>
<dbReference type="InterPro" id="IPR040012">
    <property type="entry name" value="CD200R"/>
</dbReference>
<keyword evidence="7" id="KW-0325">Glycoprotein</keyword>
<dbReference type="InterPro" id="IPR013783">
    <property type="entry name" value="Ig-like_fold"/>
</dbReference>
<dbReference type="GO" id="GO:0038023">
    <property type="term" value="F:signaling receptor activity"/>
    <property type="evidence" value="ECO:0007669"/>
    <property type="project" value="InterPro"/>
</dbReference>
<dbReference type="SUPFAM" id="SSF48726">
    <property type="entry name" value="Immunoglobulin"/>
    <property type="match status" value="1"/>
</dbReference>
<evidence type="ECO:0000256" key="1">
    <source>
        <dbReference type="ARBA" id="ARBA00004167"/>
    </source>
</evidence>
<dbReference type="PROSITE" id="PS50835">
    <property type="entry name" value="IG_LIKE"/>
    <property type="match status" value="1"/>
</dbReference>
<sequence length="245" mass="26386">MPHGQRENGHLTHSPACFALNGNTVPCVLSLKKGSAHAQDEPTQLMSGQRAAKVSTELRAPASAISAAEDMAAPSFLCGPCVFVQLILLPLSTTGRVDRHVTATLGSGLRLTCSTKPWSETISAIWEVDLKTGGKCTVGTGPRSRFVDTCQDGKTQLDTPDGVPYLHIPDIQLKDEGIYSCLARLKKGLFRLKTRVTIEATTEALIPHKIKEEGITVKGKHYASSVAPESQSSQMFCIKEVKSEM</sequence>
<evidence type="ECO:0000256" key="6">
    <source>
        <dbReference type="ARBA" id="ARBA00023157"/>
    </source>
</evidence>
<evidence type="ECO:0000313" key="9">
    <source>
        <dbReference type="EMBL" id="KAJ8350804.1"/>
    </source>
</evidence>
<reference evidence="9" key="1">
    <citation type="journal article" date="2023" name="Science">
        <title>Genome structures resolve the early diversification of teleost fishes.</title>
        <authorList>
            <person name="Parey E."/>
            <person name="Louis A."/>
            <person name="Montfort J."/>
            <person name="Bouchez O."/>
            <person name="Roques C."/>
            <person name="Iampietro C."/>
            <person name="Lluch J."/>
            <person name="Castinel A."/>
            <person name="Donnadieu C."/>
            <person name="Desvignes T."/>
            <person name="Floi Bucao C."/>
            <person name="Jouanno E."/>
            <person name="Wen M."/>
            <person name="Mejri S."/>
            <person name="Dirks R."/>
            <person name="Jansen H."/>
            <person name="Henkel C."/>
            <person name="Chen W.J."/>
            <person name="Zahm M."/>
            <person name="Cabau C."/>
            <person name="Klopp C."/>
            <person name="Thompson A.W."/>
            <person name="Robinson-Rechavi M."/>
            <person name="Braasch I."/>
            <person name="Lecointre G."/>
            <person name="Bobe J."/>
            <person name="Postlethwait J.H."/>
            <person name="Berthelot C."/>
            <person name="Roest Crollius H."/>
            <person name="Guiguen Y."/>
        </authorList>
    </citation>
    <scope>NUCLEOTIDE SEQUENCE</scope>
    <source>
        <strain evidence="9">WJC10195</strain>
    </source>
</reference>
<dbReference type="GO" id="GO:0009986">
    <property type="term" value="C:cell surface"/>
    <property type="evidence" value="ECO:0007669"/>
    <property type="project" value="UniProtKB-ARBA"/>
</dbReference>
<feature type="domain" description="Ig-like" evidence="8">
    <location>
        <begin position="90"/>
        <end position="197"/>
    </location>
</feature>
<dbReference type="GO" id="GO:0150077">
    <property type="term" value="P:regulation of neuroinflammatory response"/>
    <property type="evidence" value="ECO:0007669"/>
    <property type="project" value="InterPro"/>
</dbReference>
<dbReference type="OrthoDB" id="8915654at2759"/>
<comment type="similarity">
    <text evidence="2">Belongs to the CD200R family.</text>
</comment>
<dbReference type="EMBL" id="JAINUF010000009">
    <property type="protein sequence ID" value="KAJ8350804.1"/>
    <property type="molecule type" value="Genomic_DNA"/>
</dbReference>
<name>A0A9Q1F4F0_SYNKA</name>
<comment type="caution">
    <text evidence="9">The sequence shown here is derived from an EMBL/GenBank/DDBJ whole genome shotgun (WGS) entry which is preliminary data.</text>
</comment>
<evidence type="ECO:0000259" key="8">
    <source>
        <dbReference type="PROSITE" id="PS50835"/>
    </source>
</evidence>